<dbReference type="SMART" id="SM00458">
    <property type="entry name" value="RICIN"/>
    <property type="match status" value="2"/>
</dbReference>
<keyword evidence="3" id="KW-0472">Membrane</keyword>
<dbReference type="CDD" id="cd00161">
    <property type="entry name" value="beta-trefoil_Ricin-like"/>
    <property type="match status" value="1"/>
</dbReference>
<proteinExistence type="predicted"/>
<dbReference type="Gene3D" id="2.80.10.50">
    <property type="match status" value="3"/>
</dbReference>
<dbReference type="EMBL" id="CAJNDS010002234">
    <property type="protein sequence ID" value="CAE7386410.1"/>
    <property type="molecule type" value="Genomic_DNA"/>
</dbReference>
<sequence>MGGETMARASSVDSADVPHLPLDVAREAVNSAESLEAASPFQRGGWSLWDRNAKSGVFIAGLACGVVLVASALWMGGSLLLSSMWGVSNLSDEDLLHCGRQIKWKSHPEFCLAAKGPDVYNGTEVVIQKCGSVPHDEWLFTNGSKIRLYTRPSLCLDVRNHLNVDWTKLQLWECQDGRESKTQNFTIAENQALHWSLHPHKCLDVAYHAPVAGMNVQIAPCKSAQTFEIDKCHFNCPRQLMWKTERTCLSLQGWSLEAGVSLVPGPCMGDGIGPTQFLFNTLRGGQMQLALNTKYCVQVNAYSELELAVCDSFDLRQYFEFRRGAIFRSRRNMHLVPSSPVLTVDRSSNDTMEASACQLLYHPVQSFPIPSGMPCPRQLKWDPGFSSSVTTPEEHLCLATMNWHIGNGEPVVLAPCEAGTQVGQRQHWLLDSAEGKLRLASSPSYCLETDHVHKDRLPLHLWQCVYGDDSQVFSIPDTILSSAQNIFQGSRCLTVAREEVEKAHAYTKLDMAECGWEFYRQQRFWTDVCQEKEKAEPPPGDRLGSFLVIGDWGWDPYSHGNVEKADCQTAIGAAMAHKFNDLQDVKFIINVGDSFYPNGVASPGDIRWRTQWMDRYPDILRSVPWYSVYGNHDAHHDPGMCNDEAGAQLGDILSRRNGLFERFYMPDYNWYYTHEELSVEVIALDLNKYMDGWNKSKDDEDLFLSDCEYSSCPETCVSNAERRAQQAMDLVFERYTNTTAEYLLIFSHYPTDYFHSRPDFLELLGRQGTPRIAYFGGHRHNTDQWSTLRTGHHDWLVGGGGGWSCDGREQGFLVGTIDYFYELRTYPVFVDAEVCCPTSASA</sequence>
<dbReference type="Pfam" id="PF00652">
    <property type="entry name" value="Ricin_B_lectin"/>
    <property type="match status" value="2"/>
</dbReference>
<dbReference type="Pfam" id="PF00149">
    <property type="entry name" value="Metallophos"/>
    <property type="match status" value="1"/>
</dbReference>
<keyword evidence="2" id="KW-0378">Hydrolase</keyword>
<evidence type="ECO:0000256" key="1">
    <source>
        <dbReference type="ARBA" id="ARBA00022729"/>
    </source>
</evidence>
<dbReference type="PANTHER" id="PTHR10161:SF14">
    <property type="entry name" value="TARTRATE-RESISTANT ACID PHOSPHATASE TYPE 5"/>
    <property type="match status" value="1"/>
</dbReference>
<keyword evidence="1" id="KW-0732">Signal</keyword>
<feature type="transmembrane region" description="Helical" evidence="3">
    <location>
        <begin position="57"/>
        <end position="81"/>
    </location>
</feature>
<keyword evidence="3" id="KW-1133">Transmembrane helix</keyword>
<evidence type="ECO:0000313" key="6">
    <source>
        <dbReference type="Proteomes" id="UP000604046"/>
    </source>
</evidence>
<dbReference type="InterPro" id="IPR000772">
    <property type="entry name" value="Ricin_B_lectin"/>
</dbReference>
<feature type="domain" description="Ricin B lectin" evidence="4">
    <location>
        <begin position="99"/>
        <end position="230"/>
    </location>
</feature>
<name>A0A812QH82_9DINO</name>
<gene>
    <name evidence="5" type="primary">PAP8</name>
    <name evidence="5" type="ORF">SNAT2548_LOCUS21075</name>
</gene>
<dbReference type="Proteomes" id="UP000604046">
    <property type="component" value="Unassembled WGS sequence"/>
</dbReference>
<dbReference type="SUPFAM" id="SSF50370">
    <property type="entry name" value="Ricin B-like lectins"/>
    <property type="match status" value="3"/>
</dbReference>
<evidence type="ECO:0000259" key="4">
    <source>
        <dbReference type="SMART" id="SM00458"/>
    </source>
</evidence>
<accession>A0A812QH82</accession>
<organism evidence="5 6">
    <name type="scientific">Symbiodinium natans</name>
    <dbReference type="NCBI Taxonomy" id="878477"/>
    <lineage>
        <taxon>Eukaryota</taxon>
        <taxon>Sar</taxon>
        <taxon>Alveolata</taxon>
        <taxon>Dinophyceae</taxon>
        <taxon>Suessiales</taxon>
        <taxon>Symbiodiniaceae</taxon>
        <taxon>Symbiodinium</taxon>
    </lineage>
</organism>
<dbReference type="OrthoDB" id="412620at2759"/>
<comment type="caution">
    <text evidence="5">The sequence shown here is derived from an EMBL/GenBank/DDBJ whole genome shotgun (WGS) entry which is preliminary data.</text>
</comment>
<dbReference type="InterPro" id="IPR004843">
    <property type="entry name" value="Calcineurin-like_PHP"/>
</dbReference>
<evidence type="ECO:0000313" key="5">
    <source>
        <dbReference type="EMBL" id="CAE7386410.1"/>
    </source>
</evidence>
<keyword evidence="6" id="KW-1185">Reference proteome</keyword>
<evidence type="ECO:0000256" key="3">
    <source>
        <dbReference type="SAM" id="Phobius"/>
    </source>
</evidence>
<dbReference type="SUPFAM" id="SSF56300">
    <property type="entry name" value="Metallo-dependent phosphatases"/>
    <property type="match status" value="1"/>
</dbReference>
<reference evidence="5" key="1">
    <citation type="submission" date="2021-02" db="EMBL/GenBank/DDBJ databases">
        <authorList>
            <person name="Dougan E. K."/>
            <person name="Rhodes N."/>
            <person name="Thang M."/>
            <person name="Chan C."/>
        </authorList>
    </citation>
    <scope>NUCLEOTIDE SEQUENCE</scope>
</reference>
<dbReference type="InterPro" id="IPR051558">
    <property type="entry name" value="Metallophosphoesterase_PAP"/>
</dbReference>
<dbReference type="InterPro" id="IPR035992">
    <property type="entry name" value="Ricin_B-like_lectins"/>
</dbReference>
<dbReference type="AlphaFoldDB" id="A0A812QH82"/>
<dbReference type="PANTHER" id="PTHR10161">
    <property type="entry name" value="TARTRATE-RESISTANT ACID PHOSPHATASE TYPE 5"/>
    <property type="match status" value="1"/>
</dbReference>
<dbReference type="GO" id="GO:0016787">
    <property type="term" value="F:hydrolase activity"/>
    <property type="evidence" value="ECO:0007669"/>
    <property type="project" value="UniProtKB-KW"/>
</dbReference>
<evidence type="ECO:0000256" key="2">
    <source>
        <dbReference type="ARBA" id="ARBA00022801"/>
    </source>
</evidence>
<protein>
    <submittedName>
        <fullName evidence="5">PAP8 protein</fullName>
    </submittedName>
</protein>
<dbReference type="Gene3D" id="3.60.21.10">
    <property type="match status" value="1"/>
</dbReference>
<feature type="domain" description="Ricin B lectin" evidence="4">
    <location>
        <begin position="382"/>
        <end position="519"/>
    </location>
</feature>
<dbReference type="PROSITE" id="PS50231">
    <property type="entry name" value="RICIN_B_LECTIN"/>
    <property type="match status" value="2"/>
</dbReference>
<dbReference type="InterPro" id="IPR029052">
    <property type="entry name" value="Metallo-depent_PP-like"/>
</dbReference>
<keyword evidence="3" id="KW-0812">Transmembrane</keyword>